<feature type="transmembrane region" description="Helical" evidence="6">
    <location>
        <begin position="131"/>
        <end position="151"/>
    </location>
</feature>
<evidence type="ECO:0000313" key="8">
    <source>
        <dbReference type="EMBL" id="KAG0312642.1"/>
    </source>
</evidence>
<feature type="transmembrane region" description="Helical" evidence="6">
    <location>
        <begin position="295"/>
        <end position="314"/>
    </location>
</feature>
<dbReference type="PROSITE" id="PS50850">
    <property type="entry name" value="MFS"/>
    <property type="match status" value="1"/>
</dbReference>
<feature type="transmembrane region" description="Helical" evidence="6">
    <location>
        <begin position="205"/>
        <end position="224"/>
    </location>
</feature>
<feature type="transmembrane region" description="Helical" evidence="6">
    <location>
        <begin position="34"/>
        <end position="57"/>
    </location>
</feature>
<feature type="transmembrane region" description="Helical" evidence="6">
    <location>
        <begin position="388"/>
        <end position="407"/>
    </location>
</feature>
<keyword evidence="9" id="KW-1185">Reference proteome</keyword>
<keyword evidence="5 6" id="KW-0472">Membrane</keyword>
<feature type="transmembrane region" description="Helical" evidence="6">
    <location>
        <begin position="103"/>
        <end position="125"/>
    </location>
</feature>
<gene>
    <name evidence="8" type="primary">GIT1_2</name>
    <name evidence="8" type="ORF">BGZ97_010985</name>
</gene>
<dbReference type="FunFam" id="1.20.1250.20:FF:000140">
    <property type="entry name" value="Putative MFS phospholipid transporter"/>
    <property type="match status" value="1"/>
</dbReference>
<dbReference type="PANTHER" id="PTHR23508">
    <property type="entry name" value="CARBOXYLIC ACID TRANSPORTER PROTEIN HOMOLOG"/>
    <property type="match status" value="1"/>
</dbReference>
<proteinExistence type="predicted"/>
<dbReference type="InterPro" id="IPR036259">
    <property type="entry name" value="MFS_trans_sf"/>
</dbReference>
<dbReference type="Pfam" id="PF00083">
    <property type="entry name" value="Sugar_tr"/>
    <property type="match status" value="2"/>
</dbReference>
<keyword evidence="2" id="KW-0813">Transport</keyword>
<evidence type="ECO:0000256" key="4">
    <source>
        <dbReference type="ARBA" id="ARBA00022989"/>
    </source>
</evidence>
<evidence type="ECO:0000259" key="7">
    <source>
        <dbReference type="PROSITE" id="PS50850"/>
    </source>
</evidence>
<keyword evidence="4 6" id="KW-1133">Transmembrane helix</keyword>
<dbReference type="EMBL" id="JAAAIN010000596">
    <property type="protein sequence ID" value="KAG0312642.1"/>
    <property type="molecule type" value="Genomic_DNA"/>
</dbReference>
<feature type="transmembrane region" description="Helical" evidence="6">
    <location>
        <begin position="349"/>
        <end position="367"/>
    </location>
</feature>
<comment type="caution">
    <text evidence="8">The sequence shown here is derived from an EMBL/GenBank/DDBJ whole genome shotgun (WGS) entry which is preliminary data.</text>
</comment>
<comment type="subcellular location">
    <subcellularLocation>
        <location evidence="1">Membrane</location>
        <topology evidence="1">Multi-pass membrane protein</topology>
    </subcellularLocation>
</comment>
<evidence type="ECO:0000256" key="2">
    <source>
        <dbReference type="ARBA" id="ARBA00022448"/>
    </source>
</evidence>
<organism evidence="8 9">
    <name type="scientific">Linnemannia gamsii</name>
    <dbReference type="NCBI Taxonomy" id="64522"/>
    <lineage>
        <taxon>Eukaryota</taxon>
        <taxon>Fungi</taxon>
        <taxon>Fungi incertae sedis</taxon>
        <taxon>Mucoromycota</taxon>
        <taxon>Mortierellomycotina</taxon>
        <taxon>Mortierellomycetes</taxon>
        <taxon>Mortierellales</taxon>
        <taxon>Mortierellaceae</taxon>
        <taxon>Linnemannia</taxon>
    </lineage>
</organism>
<dbReference type="InterPro" id="IPR005829">
    <property type="entry name" value="Sugar_transporter_CS"/>
</dbReference>
<dbReference type="SUPFAM" id="SSF103473">
    <property type="entry name" value="MFS general substrate transporter"/>
    <property type="match status" value="1"/>
</dbReference>
<protein>
    <submittedName>
        <fullName evidence="8">Plasma membrane permease, mediates uptake of glycerophosphoinositol and glycerophosphocholine</fullName>
    </submittedName>
</protein>
<feature type="transmembrane region" description="Helical" evidence="6">
    <location>
        <begin position="77"/>
        <end position="96"/>
    </location>
</feature>
<reference evidence="8" key="1">
    <citation type="journal article" date="2020" name="Fungal Divers.">
        <title>Resolving the Mortierellaceae phylogeny through synthesis of multi-gene phylogenetics and phylogenomics.</title>
        <authorList>
            <person name="Vandepol N."/>
            <person name="Liber J."/>
            <person name="Desiro A."/>
            <person name="Na H."/>
            <person name="Kennedy M."/>
            <person name="Barry K."/>
            <person name="Grigoriev I.V."/>
            <person name="Miller A.N."/>
            <person name="O'Donnell K."/>
            <person name="Stajich J.E."/>
            <person name="Bonito G."/>
        </authorList>
    </citation>
    <scope>NUCLEOTIDE SEQUENCE</scope>
    <source>
        <strain evidence="8">NVP60</strain>
    </source>
</reference>
<keyword evidence="3 6" id="KW-0812">Transmembrane</keyword>
<sequence>MSHPKDNKAVTPKVVLISESELERERERIRLSPLFTIIFSGFALMSDGYQVGVLSLINVCFSKIYGDDYTSEISTRLGNALFVGIVLGQIGFGYFCDRVGRKVGLLVTTFLVILGAALCAGAYGAGGSTEGLFWALTIYRGILGVGVGGEYPCSSTNASESADSVIQGRRGMLVSLATNTMIDFGFVVAAIVPLILAAAGCSYEVIWRMSFGFGVLPPLSVLYFRMKMTNSEIFQRNNLKRNVPYLLIIRRYWKYLLGTAGSWFIYDFIAYPFGIFSGTILDTAIGTNGAFVQTAEWMCLLNFFYLPGCVAGAFSADRIGRKRTMTLGFFLQGVLGILMGIFYRDLTGIFPLFVVLYGVFLGLGEYGPGDMVILTSAEIYPTAVRGTAYGWSAAIGKLGAICGTSAFKPAIASLGNGDVILGQSRVFILGSGLSLFGAIFAWLLIPDYTKHDLSYEDEAFKKYLEDNGYDVSYLGDASTTASQESLQEQGIDTVFGGVGAEKQEVEVSDGGLEQSCYQGLRASFWARRPPPDPSQECWGPDKLGRKKTMNLGFFMQGSLDPGDMLRLVSAEIYPTAIRDTTYGWSPAIGKSGATTAFKPAVVALGGGDADKGQARVFILASG</sequence>
<evidence type="ECO:0000256" key="6">
    <source>
        <dbReference type="SAM" id="Phobius"/>
    </source>
</evidence>
<feature type="transmembrane region" description="Helical" evidence="6">
    <location>
        <begin position="255"/>
        <end position="275"/>
    </location>
</feature>
<feature type="transmembrane region" description="Helical" evidence="6">
    <location>
        <begin position="172"/>
        <end position="199"/>
    </location>
</feature>
<dbReference type="Proteomes" id="UP000823405">
    <property type="component" value="Unassembled WGS sequence"/>
</dbReference>
<evidence type="ECO:0000256" key="3">
    <source>
        <dbReference type="ARBA" id="ARBA00022692"/>
    </source>
</evidence>
<feature type="domain" description="Major facilitator superfamily (MFS) profile" evidence="7">
    <location>
        <begin position="36"/>
        <end position="449"/>
    </location>
</feature>
<dbReference type="Gene3D" id="1.20.1250.20">
    <property type="entry name" value="MFS general substrate transporter like domains"/>
    <property type="match status" value="2"/>
</dbReference>
<dbReference type="GO" id="GO:0005886">
    <property type="term" value="C:plasma membrane"/>
    <property type="evidence" value="ECO:0007669"/>
    <property type="project" value="TreeGrafter"/>
</dbReference>
<evidence type="ECO:0000256" key="1">
    <source>
        <dbReference type="ARBA" id="ARBA00004141"/>
    </source>
</evidence>
<dbReference type="PROSITE" id="PS00216">
    <property type="entry name" value="SUGAR_TRANSPORT_1"/>
    <property type="match status" value="1"/>
</dbReference>
<feature type="transmembrane region" description="Helical" evidence="6">
    <location>
        <begin position="427"/>
        <end position="445"/>
    </location>
</feature>
<dbReference type="GO" id="GO:0046943">
    <property type="term" value="F:carboxylic acid transmembrane transporter activity"/>
    <property type="evidence" value="ECO:0007669"/>
    <property type="project" value="TreeGrafter"/>
</dbReference>
<feature type="transmembrane region" description="Helical" evidence="6">
    <location>
        <begin position="326"/>
        <end position="343"/>
    </location>
</feature>
<dbReference type="InterPro" id="IPR005828">
    <property type="entry name" value="MFS_sugar_transport-like"/>
</dbReference>
<accession>A0A9P6R738</accession>
<dbReference type="AlphaFoldDB" id="A0A9P6R738"/>
<evidence type="ECO:0000313" key="9">
    <source>
        <dbReference type="Proteomes" id="UP000823405"/>
    </source>
</evidence>
<evidence type="ECO:0000256" key="5">
    <source>
        <dbReference type="ARBA" id="ARBA00023136"/>
    </source>
</evidence>
<dbReference type="PANTHER" id="PTHR23508:SF10">
    <property type="entry name" value="CARBOXYLIC ACID TRANSPORTER PROTEIN HOMOLOG"/>
    <property type="match status" value="1"/>
</dbReference>
<name>A0A9P6R738_9FUNG</name>
<dbReference type="OrthoDB" id="2261376at2759"/>
<dbReference type="InterPro" id="IPR020846">
    <property type="entry name" value="MFS_dom"/>
</dbReference>